<feature type="region of interest" description="Disordered" evidence="5">
    <location>
        <begin position="34"/>
        <end position="83"/>
    </location>
</feature>
<evidence type="ECO:0000259" key="6">
    <source>
        <dbReference type="Pfam" id="PF05182"/>
    </source>
</evidence>
<protein>
    <recommendedName>
        <fullName evidence="6">Pre-mRNA polyadenylation factor Fip1 domain-containing protein</fullName>
    </recommendedName>
</protein>
<evidence type="ECO:0000256" key="5">
    <source>
        <dbReference type="SAM" id="MobiDB-lite"/>
    </source>
</evidence>
<evidence type="ECO:0000313" key="8">
    <source>
        <dbReference type="Proteomes" id="UP000032180"/>
    </source>
</evidence>
<dbReference type="eggNOG" id="KOG1049">
    <property type="taxonomic scope" value="Eukaryota"/>
</dbReference>
<dbReference type="PANTHER" id="PTHR36884:SF6">
    <property type="entry name" value="FIP1[III]-LIKE PROTEIN"/>
    <property type="match status" value="1"/>
</dbReference>
<reference evidence="7 8" key="1">
    <citation type="submission" date="2012-08" db="EMBL/GenBank/DDBJ databases">
        <title>Oryza genome evolution.</title>
        <authorList>
            <person name="Wing R.A."/>
        </authorList>
    </citation>
    <scope>NUCLEOTIDE SEQUENCE</scope>
</reference>
<evidence type="ECO:0000256" key="1">
    <source>
        <dbReference type="ARBA" id="ARBA00004123"/>
    </source>
</evidence>
<keyword evidence="3" id="KW-0507">mRNA processing</keyword>
<dbReference type="InterPro" id="IPR044976">
    <property type="entry name" value="FIPS5/FIPS3-like"/>
</dbReference>
<evidence type="ECO:0000256" key="2">
    <source>
        <dbReference type="ARBA" id="ARBA00007459"/>
    </source>
</evidence>
<reference evidence="7" key="3">
    <citation type="submission" date="2015-04" db="UniProtKB">
        <authorList>
            <consortium name="EnsemblPlants"/>
        </authorList>
    </citation>
    <scope>IDENTIFICATION</scope>
</reference>
<dbReference type="Proteomes" id="UP000032180">
    <property type="component" value="Chromosome 3"/>
</dbReference>
<evidence type="ECO:0000313" key="7">
    <source>
        <dbReference type="EnsemblPlants" id="LPERR03G13030.1"/>
    </source>
</evidence>
<evidence type="ECO:0000256" key="4">
    <source>
        <dbReference type="ARBA" id="ARBA00023242"/>
    </source>
</evidence>
<feature type="domain" description="Pre-mRNA polyadenylation factor Fip1" evidence="6">
    <location>
        <begin position="179"/>
        <end position="221"/>
    </location>
</feature>
<dbReference type="InterPro" id="IPR007854">
    <property type="entry name" value="Fip1_dom"/>
</dbReference>
<dbReference type="STRING" id="77586.A0A0D9VT88"/>
<reference evidence="8" key="2">
    <citation type="submission" date="2013-12" db="EMBL/GenBank/DDBJ databases">
        <authorList>
            <person name="Yu Y."/>
            <person name="Lee S."/>
            <person name="de Baynast K."/>
            <person name="Wissotski M."/>
            <person name="Liu L."/>
            <person name="Talag J."/>
            <person name="Goicoechea J."/>
            <person name="Angelova A."/>
            <person name="Jetty R."/>
            <person name="Kudrna D."/>
            <person name="Golser W."/>
            <person name="Rivera L."/>
            <person name="Zhang J."/>
            <person name="Wing R."/>
        </authorList>
    </citation>
    <scope>NUCLEOTIDE SEQUENCE</scope>
</reference>
<dbReference type="AlphaFoldDB" id="A0A0D9VT88"/>
<dbReference type="PANTHER" id="PTHR36884">
    <property type="entry name" value="FIP1[III]-LIKE PROTEIN"/>
    <property type="match status" value="1"/>
</dbReference>
<organism evidence="7 8">
    <name type="scientific">Leersia perrieri</name>
    <dbReference type="NCBI Taxonomy" id="77586"/>
    <lineage>
        <taxon>Eukaryota</taxon>
        <taxon>Viridiplantae</taxon>
        <taxon>Streptophyta</taxon>
        <taxon>Embryophyta</taxon>
        <taxon>Tracheophyta</taxon>
        <taxon>Spermatophyta</taxon>
        <taxon>Magnoliopsida</taxon>
        <taxon>Liliopsida</taxon>
        <taxon>Poales</taxon>
        <taxon>Poaceae</taxon>
        <taxon>BOP clade</taxon>
        <taxon>Oryzoideae</taxon>
        <taxon>Oryzeae</taxon>
        <taxon>Oryzinae</taxon>
        <taxon>Leersia</taxon>
    </lineage>
</organism>
<keyword evidence="8" id="KW-1185">Reference proteome</keyword>
<comment type="similarity">
    <text evidence="2">Belongs to the FIP1 family.</text>
</comment>
<feature type="region of interest" description="Disordered" evidence="5">
    <location>
        <begin position="869"/>
        <end position="892"/>
    </location>
</feature>
<evidence type="ECO:0000256" key="3">
    <source>
        <dbReference type="ARBA" id="ARBA00022664"/>
    </source>
</evidence>
<proteinExistence type="inferred from homology"/>
<keyword evidence="4" id="KW-0539">Nucleus</keyword>
<dbReference type="EnsemblPlants" id="LPERR03G13030.1">
    <property type="protein sequence ID" value="LPERR03G13030.1"/>
    <property type="gene ID" value="LPERR03G13030"/>
</dbReference>
<dbReference type="Gramene" id="LPERR03G13030.1">
    <property type="protein sequence ID" value="LPERR03G13030.1"/>
    <property type="gene ID" value="LPERR03G13030"/>
</dbReference>
<dbReference type="Pfam" id="PF05182">
    <property type="entry name" value="Fip1"/>
    <property type="match status" value="1"/>
</dbReference>
<name>A0A0D9VT88_9ORYZ</name>
<feature type="compositionally biased region" description="Polar residues" evidence="5">
    <location>
        <begin position="376"/>
        <end position="386"/>
    </location>
</feature>
<feature type="region of interest" description="Disordered" evidence="5">
    <location>
        <begin position="352"/>
        <end position="525"/>
    </location>
</feature>
<dbReference type="HOGENOM" id="CLU_003866_0_0_1"/>
<accession>A0A0D9VT88</accession>
<dbReference type="GO" id="GO:0016607">
    <property type="term" value="C:nuclear speck"/>
    <property type="evidence" value="ECO:0007669"/>
    <property type="project" value="TreeGrafter"/>
</dbReference>
<dbReference type="GO" id="GO:0003723">
    <property type="term" value="F:RNA binding"/>
    <property type="evidence" value="ECO:0007669"/>
    <property type="project" value="TreeGrafter"/>
</dbReference>
<dbReference type="GO" id="GO:0006397">
    <property type="term" value="P:mRNA processing"/>
    <property type="evidence" value="ECO:0007669"/>
    <property type="project" value="UniProtKB-KW"/>
</dbReference>
<comment type="subcellular location">
    <subcellularLocation>
        <location evidence="1">Nucleus</location>
    </subcellularLocation>
</comment>
<feature type="compositionally biased region" description="Basic and acidic residues" evidence="5">
    <location>
        <begin position="404"/>
        <end position="433"/>
    </location>
</feature>
<sequence length="1045" mass="119434">MADPEEAAAAAATANDEDVEDLYADLDDQVAAALAAAGESGGSNPATDGEAEASGAHVEDDANEAVDLGDGTAGYTSSDEESEDDLHIVLNEDGTAPPLPPAVRCEERWAEEYEEGEILGGCVKGPSKDCGRGKLGELHQRGLLEKTAAPITGQGDRDRQQAIQKDFRFFLPRNSTVFDIDIEAFQEKPWRQHDVDLTDYFNFGLDEEGWRKYCFDMEQFRHGARAPAKKSSVLEQEFNYNLGLSKSVPKSEICSGLEERNVLAKPKGRSIHVEGSMHERLPSTDMWPPRQRDSDVIQVNTTRSPLNRSSSDDRSAVNDKYITTKRLSSNHLGIDECLKETSSVVDRVVDKEEHKRGFSKCTGNKPVLGDSACERVQSSTPDYSDTLSEESTEDFYFKRKRADSKKTDRKDEHDFCHHSSKSDQESSKGDSHRYSPSPADDSYHKITKRQRTDEAGAGMSSRFHNCQSDHHLQKSGHRATKEQRRQSLAGGRRALFEKQENTTDNYSSRYAQKHKHERTSSTFNDNSYRSHNQLCEKQEHLPLGRVTFRNDDQCSDGSKRRHRRSFREINDDEGILECYSTRQWQQHFDHVHGCHSMLKAEFCDDIDGRLYRERQYHETRKIRHDRNGDDEFFYSTDCRFDKVLGPEIRRSYRSQSAESSDGHFRHSEHLVLEHFRHPDHLMSSRQANEKDWTGLAAPLSFMSSRKRFIKRIQNGKVKYCDGYYEKKTQHGSVFGLDDIQRHALFTGSIAETGQCIRPVRRNVHADLGSMNRKDLFNSPFPKERRLMHDRSIISDRNLYTAETHSSPKQIDVQAMCSFNEMGNSTKIPKKYDKRRHEIMNLQPGDADNLPLIHRKRKFKRQGIEIRPEVQSDTEGCLPADSGMLGSKHKKVRKPMSFRISRNQVLEKSTQQKQQHLSINEEYEEIEEGELIEQDHQDTVFKSKFNKQRKAVLKSVVEASSAGQGGVISATSKDAVCKNGATREWDNEHILEVMKKMQKRRERFKETMAPQKEEDEHRKELLAVTCSADDIKNQRPARKRLWGCSG</sequence>